<accession>A0A815GI12</accession>
<evidence type="ECO:0000313" key="4">
    <source>
        <dbReference type="Proteomes" id="UP000663832"/>
    </source>
</evidence>
<dbReference type="EMBL" id="CAJNOI010000746">
    <property type="protein sequence ID" value="CAF1338919.1"/>
    <property type="molecule type" value="Genomic_DNA"/>
</dbReference>
<evidence type="ECO:0000313" key="2">
    <source>
        <dbReference type="EMBL" id="CAF1338919.1"/>
    </source>
</evidence>
<comment type="caution">
    <text evidence="2">The sequence shown here is derived from an EMBL/GenBank/DDBJ whole genome shotgun (WGS) entry which is preliminary data.</text>
</comment>
<evidence type="ECO:0000313" key="5">
    <source>
        <dbReference type="Proteomes" id="UP000663877"/>
    </source>
</evidence>
<evidence type="ECO:0000313" key="3">
    <source>
        <dbReference type="EMBL" id="CAF1592173.1"/>
    </source>
</evidence>
<proteinExistence type="predicted"/>
<dbReference type="EMBL" id="CAJNOM010001106">
    <property type="protein sequence ID" value="CAF1592173.1"/>
    <property type="molecule type" value="Genomic_DNA"/>
</dbReference>
<dbReference type="Proteomes" id="UP000663832">
    <property type="component" value="Unassembled WGS sequence"/>
</dbReference>
<name>A0A815GI12_9BILA</name>
<dbReference type="Proteomes" id="UP000663877">
    <property type="component" value="Unassembled WGS sequence"/>
</dbReference>
<sequence>MAESNRNSPFDEIDGLFSDEEFCQQIDAWFNDAILDNVSHTSPLNTAFVNETIVTEQSSLDLSSRIVTNTADDLHIMDLSTPSSSSSSKTIDLCSTDLSSNASRTTINPSVHLTPK</sequence>
<dbReference type="AlphaFoldDB" id="A0A815GI12"/>
<feature type="region of interest" description="Disordered" evidence="1">
    <location>
        <begin position="97"/>
        <end position="116"/>
    </location>
</feature>
<evidence type="ECO:0000256" key="1">
    <source>
        <dbReference type="SAM" id="MobiDB-lite"/>
    </source>
</evidence>
<protein>
    <submittedName>
        <fullName evidence="2">Uncharacterized protein</fullName>
    </submittedName>
</protein>
<organism evidence="2 5">
    <name type="scientific">Adineta steineri</name>
    <dbReference type="NCBI Taxonomy" id="433720"/>
    <lineage>
        <taxon>Eukaryota</taxon>
        <taxon>Metazoa</taxon>
        <taxon>Spiralia</taxon>
        <taxon>Gnathifera</taxon>
        <taxon>Rotifera</taxon>
        <taxon>Eurotatoria</taxon>
        <taxon>Bdelloidea</taxon>
        <taxon>Adinetida</taxon>
        <taxon>Adinetidae</taxon>
        <taxon>Adineta</taxon>
    </lineage>
</organism>
<reference evidence="2" key="1">
    <citation type="submission" date="2021-02" db="EMBL/GenBank/DDBJ databases">
        <authorList>
            <person name="Nowell W R."/>
        </authorList>
    </citation>
    <scope>NUCLEOTIDE SEQUENCE</scope>
</reference>
<keyword evidence="4" id="KW-1185">Reference proteome</keyword>
<gene>
    <name evidence="2" type="ORF">BJG266_LOCUS34302</name>
    <name evidence="3" type="ORF">QVE165_LOCUS51397</name>
</gene>